<feature type="domain" description="POTRA" evidence="8">
    <location>
        <begin position="214"/>
        <end position="292"/>
    </location>
</feature>
<dbReference type="PROSITE" id="PS51779">
    <property type="entry name" value="POTRA"/>
    <property type="match status" value="1"/>
</dbReference>
<sequence>MEAARPHLRFLLLAVSLLLASACAGKKPRPDALKVDDLEIKGTKQVSEGSIKSKILTTDTPWWEPLWPFDKGPSYFDPIAWEADRRRIERYYQSKGYYQARITSETEEEIKPEGKDAVKVQVTVREGEPTRIEAIHITGLEPLSAEHRKLATEALPLKKGDIFQEDNWNGVKELIQGRLREVGYAEAEVTGETQVDVATQLATVELRVALGPRYRFGNVFISTDPNPQVSPKRIIEQAQGAIRKGAWFSESALAEAQARVFAMGVFGAVKVNRGGPDQEAVTVPVVVDVREAPMRSVRLGGGLGIDATRQEARALAEWTNRNTFGGLRRLTVRGRVGYAFLPSFYAGDDVKSGVVGDLTTEFEQPRFLFRDLRLQASVTGEKGLEQAYSFYGGRLRAGVIWQPHPNLSIFPAYNIERFRLQGRVEGDETVPPITLGCRERDSGSSGSTSCDISLSYLETTIEWDRRDDRTEPRNGYYAALSVQAGGGPLQGDFTYIRLLPDVRYYYSFGEQQRLTVAGKLRLGTLVPYRNEETGLRQSSIVNRFFSGGGSSMRGFNSRRLSPLTPLNPDDPETTTVPVGGNSLFETSLELRYRVTESLVVATFWDTGSVSTDSLSFGRNSPLNNRLYHALGLGLRYLTLVGPIRVDIARRLNIGPPLPIEPSGSTYTLPSSGTCFGLGGKKREYAGAPDGLCTIQLSIGEAF</sequence>
<dbReference type="Gene3D" id="2.40.160.50">
    <property type="entry name" value="membrane protein fhac: a member of the omp85/tpsb transporter family"/>
    <property type="match status" value="1"/>
</dbReference>
<evidence type="ECO:0000256" key="5">
    <source>
        <dbReference type="ARBA" id="ARBA00023237"/>
    </source>
</evidence>
<dbReference type="PROSITE" id="PS51257">
    <property type="entry name" value="PROKAR_LIPOPROTEIN"/>
    <property type="match status" value="1"/>
</dbReference>
<dbReference type="PANTHER" id="PTHR12815">
    <property type="entry name" value="SORTING AND ASSEMBLY MACHINERY SAMM50 PROTEIN FAMILY MEMBER"/>
    <property type="match status" value="1"/>
</dbReference>
<feature type="chain" id="PRO_5011577321" evidence="7">
    <location>
        <begin position="27"/>
        <end position="702"/>
    </location>
</feature>
<dbReference type="Proteomes" id="UP000199181">
    <property type="component" value="Unassembled WGS sequence"/>
</dbReference>
<evidence type="ECO:0000256" key="3">
    <source>
        <dbReference type="ARBA" id="ARBA00022729"/>
    </source>
</evidence>
<dbReference type="AlphaFoldDB" id="A0A1I0GY74"/>
<evidence type="ECO:0000256" key="7">
    <source>
        <dbReference type="SAM" id="SignalP"/>
    </source>
</evidence>
<keyword evidence="10" id="KW-1185">Reference proteome</keyword>
<dbReference type="Pfam" id="PF01103">
    <property type="entry name" value="Omp85"/>
    <property type="match status" value="1"/>
</dbReference>
<organism evidence="9 10">
    <name type="scientific">Stigmatella erecta</name>
    <dbReference type="NCBI Taxonomy" id="83460"/>
    <lineage>
        <taxon>Bacteria</taxon>
        <taxon>Pseudomonadati</taxon>
        <taxon>Myxococcota</taxon>
        <taxon>Myxococcia</taxon>
        <taxon>Myxococcales</taxon>
        <taxon>Cystobacterineae</taxon>
        <taxon>Archangiaceae</taxon>
        <taxon>Stigmatella</taxon>
    </lineage>
</organism>
<dbReference type="InterPro" id="IPR000184">
    <property type="entry name" value="Bac_surfAg_D15"/>
</dbReference>
<protein>
    <submittedName>
        <fullName evidence="9">Beta-barrel assembly machine subunit BamA</fullName>
    </submittedName>
</protein>
<feature type="signal peptide" evidence="7">
    <location>
        <begin position="1"/>
        <end position="26"/>
    </location>
</feature>
<keyword evidence="2" id="KW-0812">Transmembrane</keyword>
<keyword evidence="3 7" id="KW-0732">Signal</keyword>
<evidence type="ECO:0000256" key="6">
    <source>
        <dbReference type="SAM" id="MobiDB-lite"/>
    </source>
</evidence>
<accession>A0A1I0GY74</accession>
<dbReference type="GO" id="GO:0019867">
    <property type="term" value="C:outer membrane"/>
    <property type="evidence" value="ECO:0007669"/>
    <property type="project" value="InterPro"/>
</dbReference>
<dbReference type="Pfam" id="PF07244">
    <property type="entry name" value="POTRA"/>
    <property type="match status" value="2"/>
</dbReference>
<keyword evidence="4" id="KW-0472">Membrane</keyword>
<dbReference type="InterPro" id="IPR034746">
    <property type="entry name" value="POTRA"/>
</dbReference>
<feature type="region of interest" description="Disordered" evidence="6">
    <location>
        <begin position="559"/>
        <end position="579"/>
    </location>
</feature>
<dbReference type="EMBL" id="FOIJ01000004">
    <property type="protein sequence ID" value="SET76353.1"/>
    <property type="molecule type" value="Genomic_DNA"/>
</dbReference>
<dbReference type="Gene3D" id="3.10.20.310">
    <property type="entry name" value="membrane protein fhac"/>
    <property type="match status" value="3"/>
</dbReference>
<evidence type="ECO:0000256" key="2">
    <source>
        <dbReference type="ARBA" id="ARBA00022692"/>
    </source>
</evidence>
<keyword evidence="5" id="KW-0998">Cell outer membrane</keyword>
<name>A0A1I0GY74_9BACT</name>
<gene>
    <name evidence="9" type="ORF">SAMN05443639_104227</name>
</gene>
<evidence type="ECO:0000256" key="4">
    <source>
        <dbReference type="ARBA" id="ARBA00023136"/>
    </source>
</evidence>
<evidence type="ECO:0000259" key="8">
    <source>
        <dbReference type="PROSITE" id="PS51779"/>
    </source>
</evidence>
<reference evidence="10" key="1">
    <citation type="submission" date="2016-10" db="EMBL/GenBank/DDBJ databases">
        <authorList>
            <person name="Varghese N."/>
            <person name="Submissions S."/>
        </authorList>
    </citation>
    <scope>NUCLEOTIDE SEQUENCE [LARGE SCALE GENOMIC DNA]</scope>
    <source>
        <strain evidence="10">DSM 16858</strain>
    </source>
</reference>
<comment type="subcellular location">
    <subcellularLocation>
        <location evidence="1">Membrane</location>
    </subcellularLocation>
</comment>
<proteinExistence type="predicted"/>
<dbReference type="PANTHER" id="PTHR12815:SF47">
    <property type="entry name" value="TRANSLOCATION AND ASSEMBLY MODULE SUBUNIT TAMA"/>
    <property type="match status" value="1"/>
</dbReference>
<dbReference type="InterPro" id="IPR039910">
    <property type="entry name" value="D15-like"/>
</dbReference>
<evidence type="ECO:0000313" key="10">
    <source>
        <dbReference type="Proteomes" id="UP000199181"/>
    </source>
</evidence>
<dbReference type="RefSeq" id="WP_093518912.1">
    <property type="nucleotide sequence ID" value="NZ_FOIJ01000004.1"/>
</dbReference>
<dbReference type="InterPro" id="IPR010827">
    <property type="entry name" value="BamA/TamA_POTRA"/>
</dbReference>
<evidence type="ECO:0000313" key="9">
    <source>
        <dbReference type="EMBL" id="SET76353.1"/>
    </source>
</evidence>
<evidence type="ECO:0000256" key="1">
    <source>
        <dbReference type="ARBA" id="ARBA00004370"/>
    </source>
</evidence>